<accession>A0A8H7SYF3</accession>
<proteinExistence type="predicted"/>
<dbReference type="Proteomes" id="UP000613177">
    <property type="component" value="Unassembled WGS sequence"/>
</dbReference>
<sequence length="136" mass="14820">MFMTGATTYKEFKVPGKIISIVQGTTSPHRINGLSTPYDTPCRTLFVLTIHGIAVLIKPRPIDILYRLLNSANRDAAIHLLDYRSSFNGVSLCLDLISSPSSIASTGVNSVEPVTDLITSRVKVLLKSKDQTTSDL</sequence>
<dbReference type="OrthoDB" id="338970at2759"/>
<comment type="caution">
    <text evidence="1">The sequence shown here is derived from an EMBL/GenBank/DDBJ whole genome shotgun (WGS) entry which is preliminary data.</text>
</comment>
<organism evidence="1 2">
    <name type="scientific">Thamnidium elegans</name>
    <dbReference type="NCBI Taxonomy" id="101142"/>
    <lineage>
        <taxon>Eukaryota</taxon>
        <taxon>Fungi</taxon>
        <taxon>Fungi incertae sedis</taxon>
        <taxon>Mucoromycota</taxon>
        <taxon>Mucoromycotina</taxon>
        <taxon>Mucoromycetes</taxon>
        <taxon>Mucorales</taxon>
        <taxon>Mucorineae</taxon>
        <taxon>Mucoraceae</taxon>
        <taxon>Thamnidium</taxon>
    </lineage>
</organism>
<keyword evidence="2" id="KW-1185">Reference proteome</keyword>
<reference evidence="1" key="1">
    <citation type="submission" date="2021-01" db="EMBL/GenBank/DDBJ databases">
        <title>Metabolic potential, ecology and presence of endohyphal bacteria is reflected in genomic diversity of Mucoromycotina.</title>
        <authorList>
            <person name="Muszewska A."/>
            <person name="Okrasinska A."/>
            <person name="Steczkiewicz K."/>
            <person name="Drgas O."/>
            <person name="Orlowska M."/>
            <person name="Perlinska-Lenart U."/>
            <person name="Aleksandrzak-Piekarczyk T."/>
            <person name="Szatraj K."/>
            <person name="Zielenkiewicz U."/>
            <person name="Pilsyk S."/>
            <person name="Malc E."/>
            <person name="Mieczkowski P."/>
            <person name="Kruszewska J.S."/>
            <person name="Biernat P."/>
            <person name="Pawlowska J."/>
        </authorList>
    </citation>
    <scope>NUCLEOTIDE SEQUENCE</scope>
    <source>
        <strain evidence="1">WA0000018081</strain>
    </source>
</reference>
<evidence type="ECO:0000313" key="2">
    <source>
        <dbReference type="Proteomes" id="UP000613177"/>
    </source>
</evidence>
<dbReference type="AlphaFoldDB" id="A0A8H7SYF3"/>
<protein>
    <submittedName>
        <fullName evidence="1">Uncharacterized protein</fullName>
    </submittedName>
</protein>
<evidence type="ECO:0000313" key="1">
    <source>
        <dbReference type="EMBL" id="KAG2237512.1"/>
    </source>
</evidence>
<gene>
    <name evidence="1" type="ORF">INT48_005548</name>
</gene>
<name>A0A8H7SYF3_9FUNG</name>
<dbReference type="EMBL" id="JAEPRE010000005">
    <property type="protein sequence ID" value="KAG2237512.1"/>
    <property type="molecule type" value="Genomic_DNA"/>
</dbReference>